<keyword evidence="1" id="KW-0732">Signal</keyword>
<evidence type="ECO:0000313" key="3">
    <source>
        <dbReference type="Proteomes" id="UP000182944"/>
    </source>
</evidence>
<reference evidence="3" key="1">
    <citation type="submission" date="2016-10" db="EMBL/GenBank/DDBJ databases">
        <authorList>
            <person name="Varghese N."/>
            <person name="Submissions S."/>
        </authorList>
    </citation>
    <scope>NUCLEOTIDE SEQUENCE [LARGE SCALE GENOMIC DNA]</scope>
    <source>
        <strain evidence="3">DSM 29303</strain>
    </source>
</reference>
<feature type="chain" id="PRO_5010161782" evidence="1">
    <location>
        <begin position="26"/>
        <end position="132"/>
    </location>
</feature>
<dbReference type="EMBL" id="FNNA01000002">
    <property type="protein sequence ID" value="SDX06615.1"/>
    <property type="molecule type" value="Genomic_DNA"/>
</dbReference>
<dbReference type="OrthoDB" id="5625614at2"/>
<dbReference type="Proteomes" id="UP000182944">
    <property type="component" value="Unassembled WGS sequence"/>
</dbReference>
<protein>
    <submittedName>
        <fullName evidence="2">Uncharacterized protein</fullName>
    </submittedName>
</protein>
<keyword evidence="3" id="KW-1185">Reference proteome</keyword>
<accession>A0A1H2YNP9</accession>
<dbReference type="STRING" id="1545044.SAMN05444276_102924"/>
<dbReference type="InterPro" id="IPR006311">
    <property type="entry name" value="TAT_signal"/>
</dbReference>
<feature type="signal peptide" evidence="1">
    <location>
        <begin position="1"/>
        <end position="25"/>
    </location>
</feature>
<sequence length="132" mass="14066">MRQQARAASTTIRTLIFAATLAAGAAGVAAAQTVPAPAAVAPPPEVGAVQPLRYIAGLAPDRRPAAVPHIVAVRKSSAWYERALHGISKPYPPSLQFLDDVGMWHFFFGNPGMPGPYDIRGWHSADTDRLAR</sequence>
<name>A0A1H2YNP9_9RHOB</name>
<gene>
    <name evidence="2" type="ORF">SAMN05444276_102924</name>
</gene>
<evidence type="ECO:0000256" key="1">
    <source>
        <dbReference type="SAM" id="SignalP"/>
    </source>
</evidence>
<organism evidence="2 3">
    <name type="scientific">Paracoccus sanguinis</name>
    <dbReference type="NCBI Taxonomy" id="1545044"/>
    <lineage>
        <taxon>Bacteria</taxon>
        <taxon>Pseudomonadati</taxon>
        <taxon>Pseudomonadota</taxon>
        <taxon>Alphaproteobacteria</taxon>
        <taxon>Rhodobacterales</taxon>
        <taxon>Paracoccaceae</taxon>
        <taxon>Paracoccus</taxon>
    </lineage>
</organism>
<proteinExistence type="predicted"/>
<dbReference type="AlphaFoldDB" id="A0A1H2YNP9"/>
<dbReference type="PROSITE" id="PS51318">
    <property type="entry name" value="TAT"/>
    <property type="match status" value="1"/>
</dbReference>
<dbReference type="RefSeq" id="WP_052171824.1">
    <property type="nucleotide sequence ID" value="NZ_FNNA01000002.1"/>
</dbReference>
<evidence type="ECO:0000313" key="2">
    <source>
        <dbReference type="EMBL" id="SDX06615.1"/>
    </source>
</evidence>